<feature type="binding site" evidence="7">
    <location>
        <position position="268"/>
    </location>
    <ligand>
        <name>Mn(2+)</name>
        <dbReference type="ChEBI" id="CHEBI:29035"/>
        <label>1</label>
    </ligand>
</feature>
<feature type="binding site" evidence="5 7">
    <location>
        <position position="175"/>
    </location>
    <ligand>
        <name>Mn(2+)</name>
        <dbReference type="ChEBI" id="CHEBI:29035"/>
        <label>1</label>
    </ligand>
</feature>
<reference evidence="11 12" key="1">
    <citation type="submission" date="2020-11" db="EMBL/GenBank/DDBJ databases">
        <title>Corynebacterium sp. ZJ-599.</title>
        <authorList>
            <person name="Zhou J."/>
        </authorList>
    </citation>
    <scope>NUCLEOTIDE SEQUENCE [LARGE SCALE GENOMIC DNA]</scope>
    <source>
        <strain evidence="11 12">ZJ-599</strain>
    </source>
</reference>
<dbReference type="GO" id="GO:0030145">
    <property type="term" value="F:manganese ion binding"/>
    <property type="evidence" value="ECO:0007669"/>
    <property type="project" value="UniProtKB-UniRule"/>
</dbReference>
<evidence type="ECO:0000313" key="12">
    <source>
        <dbReference type="Proteomes" id="UP000594681"/>
    </source>
</evidence>
<dbReference type="SUPFAM" id="SSF52768">
    <property type="entry name" value="Arginase/deacetylase"/>
    <property type="match status" value="1"/>
</dbReference>
<comment type="pathway">
    <text evidence="5">Amino-acid degradation; L-histidine degradation into L-glutamate; L-glutamate from N-formimidoyl-L-glutamate (hydrolase route): step 1/1.</text>
</comment>
<keyword evidence="3 5" id="KW-0369">Histidine metabolism</keyword>
<dbReference type="Proteomes" id="UP000594681">
    <property type="component" value="Chromosome"/>
</dbReference>
<accession>A0A7T0PCP8</accession>
<dbReference type="Gene3D" id="3.40.800.10">
    <property type="entry name" value="Ureohydrolase domain"/>
    <property type="match status" value="1"/>
</dbReference>
<gene>
    <name evidence="5 11" type="primary">hutG</name>
    <name evidence="11" type="ORF">G7Y31_04470</name>
</gene>
<dbReference type="InterPro" id="IPR023696">
    <property type="entry name" value="Ureohydrolase_dom_sf"/>
</dbReference>
<comment type="catalytic activity">
    <reaction evidence="5">
        <text>N-formimidoyl-L-glutamate + H2O = formamide + L-glutamate</text>
        <dbReference type="Rhea" id="RHEA:22492"/>
        <dbReference type="ChEBI" id="CHEBI:15377"/>
        <dbReference type="ChEBI" id="CHEBI:16397"/>
        <dbReference type="ChEBI" id="CHEBI:29985"/>
        <dbReference type="ChEBI" id="CHEBI:58928"/>
        <dbReference type="EC" id="3.5.3.8"/>
    </reaction>
</comment>
<keyword evidence="1 5" id="KW-0479">Metal-binding</keyword>
<evidence type="ECO:0000256" key="5">
    <source>
        <dbReference type="HAMAP-Rule" id="MF_00737"/>
    </source>
</evidence>
<dbReference type="HAMAP" id="MF_00737">
    <property type="entry name" value="Formimidoylglutam"/>
    <property type="match status" value="1"/>
</dbReference>
<dbReference type="PIRSF" id="PIRSF036979">
    <property type="entry name" value="Arginase"/>
    <property type="match status" value="1"/>
</dbReference>
<dbReference type="InterPro" id="IPR005923">
    <property type="entry name" value="HutG"/>
</dbReference>
<evidence type="ECO:0000256" key="2">
    <source>
        <dbReference type="ARBA" id="ARBA00022801"/>
    </source>
</evidence>
<dbReference type="AlphaFoldDB" id="A0A7T0PCP8"/>
<feature type="binding site" evidence="5 7">
    <location>
        <position position="146"/>
    </location>
    <ligand>
        <name>Mn(2+)</name>
        <dbReference type="ChEBI" id="CHEBI:29035"/>
        <label>1</label>
    </ligand>
</feature>
<dbReference type="GO" id="GO:0019557">
    <property type="term" value="P:L-histidine catabolic process to glutamate and formate"/>
    <property type="evidence" value="ECO:0007669"/>
    <property type="project" value="UniProtKB-UniPathway"/>
</dbReference>
<feature type="binding site" evidence="5 7">
    <location>
        <position position="171"/>
    </location>
    <ligand>
        <name>Mn(2+)</name>
        <dbReference type="ChEBI" id="CHEBI:29035"/>
        <label>1</label>
    </ligand>
</feature>
<keyword evidence="12" id="KW-1185">Reference proteome</keyword>
<dbReference type="GO" id="GO:0019556">
    <property type="term" value="P:L-histidine catabolic process to glutamate and formamide"/>
    <property type="evidence" value="ECO:0007669"/>
    <property type="project" value="UniProtKB-UniRule"/>
</dbReference>
<dbReference type="KEGG" id="cliz:G7Y31_04470"/>
<feature type="binding site" evidence="7">
    <location>
        <position position="173"/>
    </location>
    <ligand>
        <name>Mn(2+)</name>
        <dbReference type="ChEBI" id="CHEBI:29035"/>
        <label>1</label>
    </ligand>
</feature>
<dbReference type="PROSITE" id="PS01053">
    <property type="entry name" value="ARGINASE_1"/>
    <property type="match status" value="1"/>
</dbReference>
<evidence type="ECO:0000256" key="8">
    <source>
        <dbReference type="PROSITE-ProRule" id="PRU00742"/>
    </source>
</evidence>
<dbReference type="PROSITE" id="PS51409">
    <property type="entry name" value="ARGINASE_2"/>
    <property type="match status" value="1"/>
</dbReference>
<dbReference type="InterPro" id="IPR020855">
    <property type="entry name" value="Ureohydrolase_Mn_BS"/>
</dbReference>
<comment type="similarity">
    <text evidence="5 8 9">Belongs to the arginase family.</text>
</comment>
<dbReference type="GO" id="GO:0050415">
    <property type="term" value="F:formimidoylglutamase activity"/>
    <property type="evidence" value="ECO:0007669"/>
    <property type="project" value="UniProtKB-UniRule"/>
</dbReference>
<proteinExistence type="inferred from homology"/>
<dbReference type="Pfam" id="PF00491">
    <property type="entry name" value="Arginase"/>
    <property type="match status" value="1"/>
</dbReference>
<dbReference type="PRINTS" id="PR00116">
    <property type="entry name" value="ARGINASE"/>
</dbReference>
<evidence type="ECO:0000256" key="1">
    <source>
        <dbReference type="ARBA" id="ARBA00022723"/>
    </source>
</evidence>
<feature type="binding site" evidence="5">
    <location>
        <position position="266"/>
    </location>
    <ligand>
        <name>Mn(2+)</name>
        <dbReference type="ChEBI" id="CHEBI:29035"/>
        <label>2</label>
    </ligand>
</feature>
<evidence type="ECO:0000256" key="9">
    <source>
        <dbReference type="RuleBase" id="RU003684"/>
    </source>
</evidence>
<evidence type="ECO:0000313" key="11">
    <source>
        <dbReference type="EMBL" id="QPK79952.1"/>
    </source>
</evidence>
<comment type="cofactor">
    <cofactor evidence="5 7">
        <name>Mn(2+)</name>
        <dbReference type="ChEBI" id="CHEBI:29035"/>
    </cofactor>
    <text evidence="5 7">Binds 2 manganese ions per subunit.</text>
</comment>
<evidence type="ECO:0000256" key="6">
    <source>
        <dbReference type="NCBIfam" id="TIGR01227"/>
    </source>
</evidence>
<evidence type="ECO:0000256" key="10">
    <source>
        <dbReference type="SAM" id="MobiDB-lite"/>
    </source>
</evidence>
<keyword evidence="4 5" id="KW-0464">Manganese</keyword>
<comment type="function">
    <text evidence="5">Catalyzes the conversion of N-formimidoyl-L-glutamate to L-glutamate and formamide.</text>
</comment>
<dbReference type="GO" id="GO:0033389">
    <property type="term" value="P:putrescine biosynthetic process from arginine, via agmatine"/>
    <property type="evidence" value="ECO:0007669"/>
    <property type="project" value="TreeGrafter"/>
</dbReference>
<keyword evidence="2 5" id="KW-0378">Hydrolase</keyword>
<dbReference type="NCBIfam" id="TIGR01227">
    <property type="entry name" value="hutG"/>
    <property type="match status" value="1"/>
</dbReference>
<sequence>MNTVSAPELYTPAPGWSGRDDGPGRAHARWHSVISSATMSADAADATTATTGEAPSALPQAGVALLGFASDEGVARNGGRQGAAAGPDALRSALSSLAIHHPRALYDAGTITTQGEDLESAHVALSAHVARLRQAGNLVIVLGGGHETAFGSHRGAYQAADRQPLQIINLDAHFDLRTATRATSGTPFKQIADLIHADHPQTPAAFDYTVLGISRPNNTAVLFETAAELGVRVVEDTSLLDSPAGAAAIAADAAATSTAPIHLSIDLDVLPAAEAPGVSAPAGLGVPFTHIRAMALAIAATGRLALVDIVELNPTYDIDSRTARLAARLIEDIVATHLMATSHQEF</sequence>
<dbReference type="EMBL" id="CP064954">
    <property type="protein sequence ID" value="QPK79952.1"/>
    <property type="molecule type" value="Genomic_DNA"/>
</dbReference>
<dbReference type="RefSeq" id="WP_165008995.1">
    <property type="nucleotide sequence ID" value="NZ_CP064954.1"/>
</dbReference>
<dbReference type="EC" id="3.5.3.8" evidence="5 6"/>
<evidence type="ECO:0000256" key="4">
    <source>
        <dbReference type="ARBA" id="ARBA00023211"/>
    </source>
</evidence>
<evidence type="ECO:0000256" key="7">
    <source>
        <dbReference type="PIRSR" id="PIRSR036979-1"/>
    </source>
</evidence>
<dbReference type="CDD" id="cd09988">
    <property type="entry name" value="Formimidoylglutamase"/>
    <property type="match status" value="1"/>
</dbReference>
<organism evidence="11 12">
    <name type="scientific">Corynebacterium lizhenjunii</name>
    <dbReference type="NCBI Taxonomy" id="2709394"/>
    <lineage>
        <taxon>Bacteria</taxon>
        <taxon>Bacillati</taxon>
        <taxon>Actinomycetota</taxon>
        <taxon>Actinomycetes</taxon>
        <taxon>Mycobacteriales</taxon>
        <taxon>Corynebacteriaceae</taxon>
        <taxon>Corynebacterium</taxon>
    </lineage>
</organism>
<dbReference type="GO" id="GO:0008783">
    <property type="term" value="F:agmatinase activity"/>
    <property type="evidence" value="ECO:0007669"/>
    <property type="project" value="TreeGrafter"/>
</dbReference>
<feature type="binding site" evidence="5 7">
    <location>
        <position position="266"/>
    </location>
    <ligand>
        <name>Mn(2+)</name>
        <dbReference type="ChEBI" id="CHEBI:29035"/>
        <label>1</label>
    </ligand>
</feature>
<feature type="binding site" evidence="5">
    <location>
        <position position="171"/>
    </location>
    <ligand>
        <name>Mn(2+)</name>
        <dbReference type="ChEBI" id="CHEBI:29035"/>
        <label>2</label>
    </ligand>
</feature>
<dbReference type="UniPathway" id="UPA00379">
    <property type="reaction ID" value="UER00552"/>
</dbReference>
<feature type="region of interest" description="Disordered" evidence="10">
    <location>
        <begin position="1"/>
        <end position="27"/>
    </location>
</feature>
<dbReference type="InterPro" id="IPR006035">
    <property type="entry name" value="Ureohydrolase"/>
</dbReference>
<dbReference type="PANTHER" id="PTHR11358:SF35">
    <property type="entry name" value="FORMIMIDOYLGLUTAMASE"/>
    <property type="match status" value="1"/>
</dbReference>
<feature type="binding site" evidence="5">
    <location>
        <position position="173"/>
    </location>
    <ligand>
        <name>Mn(2+)</name>
        <dbReference type="ChEBI" id="CHEBI:29035"/>
        <label>2</label>
    </ligand>
</feature>
<name>A0A7T0PCP8_9CORY</name>
<evidence type="ECO:0000256" key="3">
    <source>
        <dbReference type="ARBA" id="ARBA00022808"/>
    </source>
</evidence>
<feature type="binding site" evidence="5">
    <location>
        <position position="268"/>
    </location>
    <ligand>
        <name>Mn(2+)</name>
        <dbReference type="ChEBI" id="CHEBI:29035"/>
        <label>2</label>
    </ligand>
</feature>
<dbReference type="PANTHER" id="PTHR11358">
    <property type="entry name" value="ARGINASE/AGMATINASE"/>
    <property type="match status" value="1"/>
</dbReference>
<protein>
    <recommendedName>
        <fullName evidence="5 6">Formimidoylglutamase</fullName>
        <ecNumber evidence="5 6">3.5.3.8</ecNumber>
    </recommendedName>
    <alternativeName>
        <fullName evidence="5">Formiminoglutamase</fullName>
    </alternativeName>
    <alternativeName>
        <fullName evidence="5">Formiminoglutamate hydrolase</fullName>
    </alternativeName>
</protein>